<proteinExistence type="predicted"/>
<dbReference type="KEGG" id="agv:OJF2_79390"/>
<gene>
    <name evidence="2" type="ORF">OJF2_79390</name>
</gene>
<dbReference type="EMBL" id="CP042999">
    <property type="protein sequence ID" value="QEH39324.1"/>
    <property type="molecule type" value="Genomic_DNA"/>
</dbReference>
<accession>A0A5B9WGM8</accession>
<evidence type="ECO:0000313" key="2">
    <source>
        <dbReference type="EMBL" id="QEH39324.1"/>
    </source>
</evidence>
<reference evidence="2 3" key="1">
    <citation type="submission" date="2019-08" db="EMBL/GenBank/DDBJ databases">
        <title>Deep-cultivation of Planctomycetes and their phenomic and genomic characterization uncovers novel biology.</title>
        <authorList>
            <person name="Wiegand S."/>
            <person name="Jogler M."/>
            <person name="Boedeker C."/>
            <person name="Pinto D."/>
            <person name="Vollmers J."/>
            <person name="Rivas-Marin E."/>
            <person name="Kohn T."/>
            <person name="Peeters S.H."/>
            <person name="Heuer A."/>
            <person name="Rast P."/>
            <person name="Oberbeckmann S."/>
            <person name="Bunk B."/>
            <person name="Jeske O."/>
            <person name="Meyerdierks A."/>
            <person name="Storesund J.E."/>
            <person name="Kallscheuer N."/>
            <person name="Luecker S."/>
            <person name="Lage O.M."/>
            <person name="Pohl T."/>
            <person name="Merkel B.J."/>
            <person name="Hornburger P."/>
            <person name="Mueller R.-W."/>
            <person name="Bruemmer F."/>
            <person name="Labrenz M."/>
            <person name="Spormann A.M."/>
            <person name="Op den Camp H."/>
            <person name="Overmann J."/>
            <person name="Amann R."/>
            <person name="Jetten M.S.M."/>
            <person name="Mascher T."/>
            <person name="Medema M.H."/>
            <person name="Devos D.P."/>
            <person name="Kaster A.-K."/>
            <person name="Ovreas L."/>
            <person name="Rohde M."/>
            <person name="Galperin M.Y."/>
            <person name="Jogler C."/>
        </authorList>
    </citation>
    <scope>NUCLEOTIDE SEQUENCE [LARGE SCALE GENOMIC DNA]</scope>
    <source>
        <strain evidence="2 3">OJF2</strain>
        <plasmid evidence="3">pojf2_2</plasmid>
    </source>
</reference>
<organism evidence="2 3">
    <name type="scientific">Aquisphaera giovannonii</name>
    <dbReference type="NCBI Taxonomy" id="406548"/>
    <lineage>
        <taxon>Bacteria</taxon>
        <taxon>Pseudomonadati</taxon>
        <taxon>Planctomycetota</taxon>
        <taxon>Planctomycetia</taxon>
        <taxon>Isosphaerales</taxon>
        <taxon>Isosphaeraceae</taxon>
        <taxon>Aquisphaera</taxon>
    </lineage>
</organism>
<sequence>MLARPQVEIVLSEELWRSLSHRARELGVPLELVAAGLVCDTIHPEPGDDALSPARGRPQFASPRQRRVRTESHSPMRTVRH</sequence>
<keyword evidence="3" id="KW-1185">Reference proteome</keyword>
<keyword evidence="2" id="KW-0614">Plasmid</keyword>
<evidence type="ECO:0000313" key="3">
    <source>
        <dbReference type="Proteomes" id="UP000324233"/>
    </source>
</evidence>
<protein>
    <submittedName>
        <fullName evidence="2">Uncharacterized protein</fullName>
    </submittedName>
</protein>
<geneLocation type="plasmid" evidence="3">
    <name>pojf2_2</name>
</geneLocation>
<name>A0A5B9WGM8_9BACT</name>
<feature type="region of interest" description="Disordered" evidence="1">
    <location>
        <begin position="43"/>
        <end position="81"/>
    </location>
</feature>
<dbReference type="Proteomes" id="UP000324233">
    <property type="component" value="Plasmid pOJF2_2"/>
</dbReference>
<dbReference type="RefSeq" id="WP_148599212.1">
    <property type="nucleotide sequence ID" value="NZ_CP042999.1"/>
</dbReference>
<dbReference type="AlphaFoldDB" id="A0A5B9WGM8"/>
<evidence type="ECO:0000256" key="1">
    <source>
        <dbReference type="SAM" id="MobiDB-lite"/>
    </source>
</evidence>